<dbReference type="Proteomes" id="UP000053611">
    <property type="component" value="Unassembled WGS sequence"/>
</dbReference>
<dbReference type="EMBL" id="KQ087218">
    <property type="protein sequence ID" value="KLT41418.1"/>
    <property type="molecule type" value="Genomic_DNA"/>
</dbReference>
<keyword evidence="3" id="KW-1185">Reference proteome</keyword>
<evidence type="ECO:0000313" key="3">
    <source>
        <dbReference type="Proteomes" id="UP000053611"/>
    </source>
</evidence>
<keyword evidence="1" id="KW-1133">Transmembrane helix</keyword>
<proteinExistence type="predicted"/>
<accession>A0A0J0XK04</accession>
<dbReference type="GeneID" id="28986051"/>
<keyword evidence="1" id="KW-0812">Transmembrane</keyword>
<sequence length="248" mass="27698">MTPLAQRLGLTVLLAVSVASLVLSTFMIFTLRLLAASVAEVCPPGGGCEIPSWVGGINIAEKEWWWARIKEQRYIQITTRWLPLTYACIGYSALALLYIALYGYTHTVSRAKTKWTAVGYDVVLQLGFGACGIVIAALHLLVEWMYGRFFWNHLQQKTNWSRYSENIFAPRVCGDLGTYCARFHSSMGTLIALGALFVLAAVAQLYYVVHRRASWSDSLVSIDKLRAESGRKVTDSSGNHLELRISRQ</sequence>
<gene>
    <name evidence="2" type="ORF">CC85DRAFT_303218</name>
</gene>
<dbReference type="AlphaFoldDB" id="A0A0J0XK04"/>
<feature type="transmembrane region" description="Helical" evidence="1">
    <location>
        <begin position="12"/>
        <end position="35"/>
    </location>
</feature>
<keyword evidence="1" id="KW-0472">Membrane</keyword>
<protein>
    <submittedName>
        <fullName evidence="2">Uncharacterized protein</fullName>
    </submittedName>
</protein>
<feature type="transmembrane region" description="Helical" evidence="1">
    <location>
        <begin position="117"/>
        <end position="142"/>
    </location>
</feature>
<feature type="transmembrane region" description="Helical" evidence="1">
    <location>
        <begin position="84"/>
        <end position="105"/>
    </location>
</feature>
<organism evidence="2 3">
    <name type="scientific">Cutaneotrichosporon oleaginosum</name>
    <dbReference type="NCBI Taxonomy" id="879819"/>
    <lineage>
        <taxon>Eukaryota</taxon>
        <taxon>Fungi</taxon>
        <taxon>Dikarya</taxon>
        <taxon>Basidiomycota</taxon>
        <taxon>Agaricomycotina</taxon>
        <taxon>Tremellomycetes</taxon>
        <taxon>Trichosporonales</taxon>
        <taxon>Trichosporonaceae</taxon>
        <taxon>Cutaneotrichosporon</taxon>
    </lineage>
</organism>
<name>A0A0J0XK04_9TREE</name>
<evidence type="ECO:0000313" key="2">
    <source>
        <dbReference type="EMBL" id="KLT41418.1"/>
    </source>
</evidence>
<dbReference type="RefSeq" id="XP_018277909.1">
    <property type="nucleotide sequence ID" value="XM_018425448.1"/>
</dbReference>
<feature type="transmembrane region" description="Helical" evidence="1">
    <location>
        <begin position="190"/>
        <end position="209"/>
    </location>
</feature>
<evidence type="ECO:0000256" key="1">
    <source>
        <dbReference type="SAM" id="Phobius"/>
    </source>
</evidence>
<reference evidence="2 3" key="1">
    <citation type="submission" date="2015-03" db="EMBL/GenBank/DDBJ databases">
        <title>Genomics and transcriptomics of the oil-accumulating basidiomycete yeast T. oleaginosus allow insights into substrate utilization and the diverse evolutionary trajectories of mating systems in fungi.</title>
        <authorList>
            <consortium name="DOE Joint Genome Institute"/>
            <person name="Kourist R."/>
            <person name="Kracht O."/>
            <person name="Bracharz F."/>
            <person name="Lipzen A."/>
            <person name="Nolan M."/>
            <person name="Ohm R."/>
            <person name="Grigoriev I."/>
            <person name="Sun S."/>
            <person name="Heitman J."/>
            <person name="Bruck T."/>
            <person name="Nowrousian M."/>
        </authorList>
    </citation>
    <scope>NUCLEOTIDE SEQUENCE [LARGE SCALE GENOMIC DNA]</scope>
    <source>
        <strain evidence="2 3">IBC0246</strain>
    </source>
</reference>